<keyword evidence="1" id="KW-0732">Signal</keyword>
<proteinExistence type="predicted"/>
<protein>
    <recommendedName>
        <fullName evidence="4">Sexual development protein</fullName>
    </recommendedName>
</protein>
<dbReference type="EMBL" id="JACCJB010000012">
    <property type="protein sequence ID" value="KAF6222179.1"/>
    <property type="molecule type" value="Genomic_DNA"/>
</dbReference>
<name>A0A8H6CEW4_9LECA</name>
<dbReference type="Proteomes" id="UP000593566">
    <property type="component" value="Unassembled WGS sequence"/>
</dbReference>
<dbReference type="PANTHER" id="PTHR38705">
    <property type="entry name" value="PROTEIN RDS1"/>
    <property type="match status" value="1"/>
</dbReference>
<feature type="chain" id="PRO_5034380898" description="Sexual development protein" evidence="1">
    <location>
        <begin position="24"/>
        <end position="344"/>
    </location>
</feature>
<reference evidence="2 3" key="1">
    <citation type="journal article" date="2020" name="Genomics">
        <title>Complete, high-quality genomes from long-read metagenomic sequencing of two wolf lichen thalli reveals enigmatic genome architecture.</title>
        <authorList>
            <person name="McKenzie S.K."/>
            <person name="Walston R.F."/>
            <person name="Allen J.L."/>
        </authorList>
    </citation>
    <scope>NUCLEOTIDE SEQUENCE [LARGE SCALE GENOMIC DNA]</scope>
    <source>
        <strain evidence="2">WasteWater1</strain>
    </source>
</reference>
<dbReference type="Pfam" id="PF13668">
    <property type="entry name" value="Ferritin_2"/>
    <property type="match status" value="1"/>
</dbReference>
<evidence type="ECO:0000256" key="1">
    <source>
        <dbReference type="SAM" id="SignalP"/>
    </source>
</evidence>
<evidence type="ECO:0008006" key="4">
    <source>
        <dbReference type="Google" id="ProtNLM"/>
    </source>
</evidence>
<dbReference type="GeneID" id="59329681"/>
<dbReference type="InterPro" id="IPR039254">
    <property type="entry name" value="Rds1"/>
</dbReference>
<evidence type="ECO:0000313" key="2">
    <source>
        <dbReference type="EMBL" id="KAF6222179.1"/>
    </source>
</evidence>
<dbReference type="RefSeq" id="XP_037151614.1">
    <property type="nucleotide sequence ID" value="XM_037292195.1"/>
</dbReference>
<organism evidence="2 3">
    <name type="scientific">Letharia lupina</name>
    <dbReference type="NCBI Taxonomy" id="560253"/>
    <lineage>
        <taxon>Eukaryota</taxon>
        <taxon>Fungi</taxon>
        <taxon>Dikarya</taxon>
        <taxon>Ascomycota</taxon>
        <taxon>Pezizomycotina</taxon>
        <taxon>Lecanoromycetes</taxon>
        <taxon>OSLEUM clade</taxon>
        <taxon>Lecanoromycetidae</taxon>
        <taxon>Lecanorales</taxon>
        <taxon>Lecanorineae</taxon>
        <taxon>Parmeliaceae</taxon>
        <taxon>Letharia</taxon>
    </lineage>
</organism>
<comment type="caution">
    <text evidence="2">The sequence shown here is derived from an EMBL/GenBank/DDBJ whole genome shotgun (WGS) entry which is preliminary data.</text>
</comment>
<evidence type="ECO:0000313" key="3">
    <source>
        <dbReference type="Proteomes" id="UP000593566"/>
    </source>
</evidence>
<dbReference type="AlphaFoldDB" id="A0A8H6CEW4"/>
<dbReference type="PANTHER" id="PTHR38705:SF1">
    <property type="entry name" value="PROTEIN RDS1"/>
    <property type="match status" value="1"/>
</dbReference>
<accession>A0A8H6CEW4</accession>
<gene>
    <name evidence="2" type="ORF">HO133_001265</name>
</gene>
<sequence length="344" mass="36172">MSPISMSSTMKAAIVLLLPFAYAAPAFPPPAELTQGVVNSNISLIAGGTLPNNTAAVATGIAVTGLQLLASLENIEAFFYSDAIQNLTSGVYTTGDLLLNDTIEIIEKIAAQEEVHVATVGAVLRLNSAPVVPPCKYTFPATNFDEFLGVANLITSTNFGSVIGLQQQLGGSAPALSPATTAILGVETRHDAFLRILHGVVPNPAPFDTAIPIAWAYNIGLRYTVPGSCPVEVPLPTYPQLSFDPAKPPSFASASYPSTISFAWDDQQAWVQREKGKQLYAAWVNQYNLPVYTPVTVTGAGSGITPVPKDMQAVAFVALTTLQPLDFTDLQDATLVGPLAIAVS</sequence>
<keyword evidence="3" id="KW-1185">Reference proteome</keyword>
<feature type="signal peptide" evidence="1">
    <location>
        <begin position="1"/>
        <end position="23"/>
    </location>
</feature>